<dbReference type="OrthoDB" id="154912at2"/>
<dbReference type="RefSeq" id="WP_077847483.1">
    <property type="nucleotide sequence ID" value="NZ_LZZM01000153.1"/>
</dbReference>
<evidence type="ECO:0000256" key="1">
    <source>
        <dbReference type="SAM" id="Phobius"/>
    </source>
</evidence>
<keyword evidence="1" id="KW-0812">Transmembrane</keyword>
<reference evidence="2 3" key="1">
    <citation type="submission" date="2016-05" db="EMBL/GenBank/DDBJ databases">
        <title>Microbial solvent formation.</title>
        <authorList>
            <person name="Poehlein A."/>
            <person name="Montoya Solano J.D."/>
            <person name="Flitsch S."/>
            <person name="Krabben P."/>
            <person name="Duerre P."/>
            <person name="Daniel R."/>
        </authorList>
    </citation>
    <scope>NUCLEOTIDE SEQUENCE [LARGE SCALE GENOMIC DNA]</scope>
    <source>
        <strain evidence="2 3">DSM 2619</strain>
    </source>
</reference>
<keyword evidence="1" id="KW-0472">Membrane</keyword>
<accession>A0A1S8THT0</accession>
<evidence type="ECO:0000313" key="2">
    <source>
        <dbReference type="EMBL" id="OOM77236.1"/>
    </source>
</evidence>
<dbReference type="Proteomes" id="UP000190890">
    <property type="component" value="Unassembled WGS sequence"/>
</dbReference>
<dbReference type="PANTHER" id="PTHR40078:SF1">
    <property type="entry name" value="INTEGRAL MEMBRANE PROTEIN"/>
    <property type="match status" value="1"/>
</dbReference>
<keyword evidence="1" id="KW-1133">Transmembrane helix</keyword>
<name>A0A1S8THT0_9CLOT</name>
<organism evidence="2 3">
    <name type="scientific">Clostridium puniceum</name>
    <dbReference type="NCBI Taxonomy" id="29367"/>
    <lineage>
        <taxon>Bacteria</taxon>
        <taxon>Bacillati</taxon>
        <taxon>Bacillota</taxon>
        <taxon>Clostridia</taxon>
        <taxon>Eubacteriales</taxon>
        <taxon>Clostridiaceae</taxon>
        <taxon>Clostridium</taxon>
    </lineage>
</organism>
<feature type="transmembrane region" description="Helical" evidence="1">
    <location>
        <begin position="30"/>
        <end position="50"/>
    </location>
</feature>
<feature type="transmembrane region" description="Helical" evidence="1">
    <location>
        <begin position="6"/>
        <end position="23"/>
    </location>
</feature>
<evidence type="ECO:0000313" key="3">
    <source>
        <dbReference type="Proteomes" id="UP000190890"/>
    </source>
</evidence>
<sequence length="154" mass="16832">MSVSIFLTISGVSLIVVILAAFVRKGLPRVITLVTSVIMAISTSMWVEVIKDLNAENLLSKIIIFIVGMFLMCVGLAIYLIPKLPATSADDFMVALIEKDFSIRKAKLSIDITCIVIAFILKVPIGIGTIMLTLAIGSAVDFVYDIIIRKYHLN</sequence>
<feature type="transmembrane region" description="Helical" evidence="1">
    <location>
        <begin position="62"/>
        <end position="81"/>
    </location>
</feature>
<dbReference type="Pfam" id="PF19700">
    <property type="entry name" value="DUF6198"/>
    <property type="match status" value="1"/>
</dbReference>
<proteinExistence type="predicted"/>
<comment type="caution">
    <text evidence="2">The sequence shown here is derived from an EMBL/GenBank/DDBJ whole genome shotgun (WGS) entry which is preliminary data.</text>
</comment>
<dbReference type="PANTHER" id="PTHR40078">
    <property type="entry name" value="INTEGRAL MEMBRANE PROTEIN-RELATED"/>
    <property type="match status" value="1"/>
</dbReference>
<protein>
    <submittedName>
        <fullName evidence="2">Uncharacterized protein</fullName>
    </submittedName>
</protein>
<dbReference type="EMBL" id="LZZM01000153">
    <property type="protein sequence ID" value="OOM77236.1"/>
    <property type="molecule type" value="Genomic_DNA"/>
</dbReference>
<dbReference type="AlphaFoldDB" id="A0A1S8THT0"/>
<dbReference type="InterPro" id="IPR038750">
    <property type="entry name" value="YczE/YyaS-like"/>
</dbReference>
<gene>
    <name evidence="2" type="ORF">CLPUN_23530</name>
</gene>
<dbReference type="STRING" id="29367.CLPUN_23530"/>
<keyword evidence="3" id="KW-1185">Reference proteome</keyword>